<dbReference type="Pfam" id="PF12738">
    <property type="entry name" value="PTCB-BRCT"/>
    <property type="match status" value="1"/>
</dbReference>
<dbReference type="PROSITE" id="PS50853">
    <property type="entry name" value="FN3"/>
    <property type="match status" value="1"/>
</dbReference>
<dbReference type="GO" id="GO:0000747">
    <property type="term" value="P:conjugation with cellular fusion"/>
    <property type="evidence" value="ECO:0007669"/>
    <property type="project" value="TreeGrafter"/>
</dbReference>
<dbReference type="Proteomes" id="UP000245591">
    <property type="component" value="Unassembled WGS sequence"/>
</dbReference>
<feature type="domain" description="Fibronectin type-III" evidence="2">
    <location>
        <begin position="90"/>
        <end position="187"/>
    </location>
</feature>
<dbReference type="SUPFAM" id="SSF52113">
    <property type="entry name" value="BRCT domain"/>
    <property type="match status" value="1"/>
</dbReference>
<dbReference type="InterPro" id="IPR003961">
    <property type="entry name" value="FN3_dom"/>
</dbReference>
<dbReference type="InterPro" id="IPR052827">
    <property type="entry name" value="CHS_Export/Cell_Fusion_Reg"/>
</dbReference>
<dbReference type="CDD" id="cd00063">
    <property type="entry name" value="FN3"/>
    <property type="match status" value="1"/>
</dbReference>
<dbReference type="InterPro" id="IPR036116">
    <property type="entry name" value="FN3_sf"/>
</dbReference>
<dbReference type="SUPFAM" id="SSF49265">
    <property type="entry name" value="Fibronectin type III"/>
    <property type="match status" value="1"/>
</dbReference>
<reference evidence="3 4" key="1">
    <citation type="journal article" date="2018" name="MBio">
        <title>Comparative Genomics Reveals the Core Gene Toolbox for the Fungus-Insect Symbiosis.</title>
        <authorList>
            <person name="Wang Y."/>
            <person name="Stata M."/>
            <person name="Wang W."/>
            <person name="Stajich J.E."/>
            <person name="White M.M."/>
            <person name="Moncalvo J.M."/>
        </authorList>
    </citation>
    <scope>NUCLEOTIDE SEQUENCE [LARGE SCALE GENOMIC DNA]</scope>
    <source>
        <strain evidence="3 4">AUS-126-30</strain>
    </source>
</reference>
<feature type="domain" description="BRCT" evidence="1">
    <location>
        <begin position="216"/>
        <end position="288"/>
    </location>
</feature>
<dbReference type="Gene3D" id="2.60.40.10">
    <property type="entry name" value="Immunoglobulins"/>
    <property type="match status" value="1"/>
</dbReference>
<proteinExistence type="predicted"/>
<sequence length="290" mass="32624">MQILKQQANRCIGTSSKAQFTVGKIDAGMAVLLTNENQLIEFPSILLPPGVKSGSVVLINVANDNEEELRRKNSFEMLQDAIFREFGSNEPKDPVIKVRSVTQTSAVIEWETLEISKSKLLGLILYKNGHRLPIPLPTTLEVANKNNYCKVSGLDLDHEYEFYLEMCTSSGEYKSNSVSLKTHTLDNLTGICVSFGLFEEPRNTNNEDSYSDENQNNPEIDQLKSVIERIGARWCPDINIDVTHFICKIPSGDKYELADAYNIPVVKPEWLLACEADRKLQPAISYYISK</sequence>
<evidence type="ECO:0000313" key="4">
    <source>
        <dbReference type="Proteomes" id="UP000245591"/>
    </source>
</evidence>
<dbReference type="PROSITE" id="PS50172">
    <property type="entry name" value="BRCT"/>
    <property type="match status" value="1"/>
</dbReference>
<dbReference type="Pfam" id="PF16892">
    <property type="entry name" value="CHS5_N"/>
    <property type="match status" value="1"/>
</dbReference>
<evidence type="ECO:0000313" key="3">
    <source>
        <dbReference type="EMBL" id="PWA03586.1"/>
    </source>
</evidence>
<dbReference type="SMART" id="SM00292">
    <property type="entry name" value="BRCT"/>
    <property type="match status" value="1"/>
</dbReference>
<dbReference type="Pfam" id="PF16893">
    <property type="entry name" value="fn3_2"/>
    <property type="match status" value="1"/>
</dbReference>
<evidence type="ECO:0000259" key="2">
    <source>
        <dbReference type="PROSITE" id="PS50853"/>
    </source>
</evidence>
<dbReference type="GO" id="GO:0034044">
    <property type="term" value="C:exomer complex"/>
    <property type="evidence" value="ECO:0007669"/>
    <property type="project" value="TreeGrafter"/>
</dbReference>
<comment type="caution">
    <text evidence="3">The sequence shown here is derived from an EMBL/GenBank/DDBJ whole genome shotgun (WGS) entry which is preliminary data.</text>
</comment>
<dbReference type="InterPro" id="IPR031669">
    <property type="entry name" value="Fn3_2"/>
</dbReference>
<dbReference type="InterPro" id="IPR001357">
    <property type="entry name" value="BRCT_dom"/>
</dbReference>
<keyword evidence="4" id="KW-1185">Reference proteome</keyword>
<protein>
    <recommendedName>
        <fullName evidence="5">BRCT domain-containing protein</fullName>
    </recommendedName>
</protein>
<evidence type="ECO:0008006" key="5">
    <source>
        <dbReference type="Google" id="ProtNLM"/>
    </source>
</evidence>
<dbReference type="Gene3D" id="3.40.50.10190">
    <property type="entry name" value="BRCT domain"/>
    <property type="match status" value="1"/>
</dbReference>
<dbReference type="GO" id="GO:0006893">
    <property type="term" value="P:Golgi to plasma membrane transport"/>
    <property type="evidence" value="ECO:0007669"/>
    <property type="project" value="TreeGrafter"/>
</dbReference>
<dbReference type="EMBL" id="MBFU01000011">
    <property type="protein sequence ID" value="PWA03586.1"/>
    <property type="molecule type" value="Genomic_DNA"/>
</dbReference>
<dbReference type="GO" id="GO:0046983">
    <property type="term" value="F:protein dimerization activity"/>
    <property type="evidence" value="ECO:0007669"/>
    <property type="project" value="InterPro"/>
</dbReference>
<dbReference type="InterPro" id="IPR013783">
    <property type="entry name" value="Ig-like_fold"/>
</dbReference>
<dbReference type="Gene3D" id="6.20.120.50">
    <property type="match status" value="1"/>
</dbReference>
<dbReference type="PANTHER" id="PTHR47351">
    <property type="entry name" value="CHITIN BIOSYNTHESIS PROTEIN CHS5"/>
    <property type="match status" value="1"/>
</dbReference>
<dbReference type="PANTHER" id="PTHR47351:SF1">
    <property type="entry name" value="CHITIN BIOSYNTHESIS PROTEIN CHS5"/>
    <property type="match status" value="1"/>
</dbReference>
<name>A0A2U1JER4_SMIAN</name>
<evidence type="ECO:0000259" key="1">
    <source>
        <dbReference type="PROSITE" id="PS50172"/>
    </source>
</evidence>
<organism evidence="3 4">
    <name type="scientific">Smittium angustum</name>
    <dbReference type="NCBI Taxonomy" id="133377"/>
    <lineage>
        <taxon>Eukaryota</taxon>
        <taxon>Fungi</taxon>
        <taxon>Fungi incertae sedis</taxon>
        <taxon>Zoopagomycota</taxon>
        <taxon>Kickxellomycotina</taxon>
        <taxon>Harpellomycetes</taxon>
        <taxon>Harpellales</taxon>
        <taxon>Legeriomycetaceae</taxon>
        <taxon>Smittium</taxon>
    </lineage>
</organism>
<dbReference type="InterPro" id="IPR031673">
    <property type="entry name" value="Chs5_N"/>
</dbReference>
<dbReference type="AlphaFoldDB" id="A0A2U1JER4"/>
<accession>A0A2U1JER4</accession>
<dbReference type="InterPro" id="IPR036420">
    <property type="entry name" value="BRCT_dom_sf"/>
</dbReference>
<dbReference type="GO" id="GO:0005802">
    <property type="term" value="C:trans-Golgi network"/>
    <property type="evidence" value="ECO:0007669"/>
    <property type="project" value="TreeGrafter"/>
</dbReference>
<gene>
    <name evidence="3" type="ORF">BB558_000232</name>
</gene>